<dbReference type="GO" id="GO:0006412">
    <property type="term" value="P:translation"/>
    <property type="evidence" value="ECO:0007669"/>
    <property type="project" value="UniProtKB-UniRule"/>
</dbReference>
<evidence type="ECO:0000313" key="8">
    <source>
        <dbReference type="Proteomes" id="UP000228886"/>
    </source>
</evidence>
<evidence type="ECO:0000256" key="4">
    <source>
        <dbReference type="ARBA" id="ARBA00035178"/>
    </source>
</evidence>
<dbReference type="PANTHER" id="PTHR35534">
    <property type="entry name" value="50S RIBOSOMAL PROTEIN L32"/>
    <property type="match status" value="1"/>
</dbReference>
<evidence type="ECO:0000256" key="6">
    <source>
        <dbReference type="SAM" id="MobiDB-lite"/>
    </source>
</evidence>
<dbReference type="GO" id="GO:0003735">
    <property type="term" value="F:structural constituent of ribosome"/>
    <property type="evidence" value="ECO:0007669"/>
    <property type="project" value="InterPro"/>
</dbReference>
<protein>
    <recommendedName>
        <fullName evidence="4 5">Large ribosomal subunit protein bL32</fullName>
    </recommendedName>
</protein>
<sequence length="64" mass="7385">MPNPKRRHSKSRGGKRRGSVHCKLSGLSPCPHCKQLRLSHHVCPHCGYYGEKPILIKREKKKEK</sequence>
<evidence type="ECO:0000313" key="7">
    <source>
        <dbReference type="EMBL" id="PIV64256.1"/>
    </source>
</evidence>
<dbReference type="EMBL" id="PETL01000151">
    <property type="protein sequence ID" value="PIV64256.1"/>
    <property type="molecule type" value="Genomic_DNA"/>
</dbReference>
<keyword evidence="3 5" id="KW-0687">Ribonucleoprotein</keyword>
<evidence type="ECO:0000256" key="2">
    <source>
        <dbReference type="ARBA" id="ARBA00022980"/>
    </source>
</evidence>
<organism evidence="7 8">
    <name type="scientific">bacterium (Candidatus Ratteibacteria) CG01_land_8_20_14_3_00_40_19</name>
    <dbReference type="NCBI Taxonomy" id="2014290"/>
    <lineage>
        <taxon>Bacteria</taxon>
        <taxon>Candidatus Ratteibacteria</taxon>
    </lineage>
</organism>
<dbReference type="AlphaFoldDB" id="A0A2M7E929"/>
<dbReference type="Proteomes" id="UP000228886">
    <property type="component" value="Unassembled WGS sequence"/>
</dbReference>
<proteinExistence type="inferred from homology"/>
<feature type="region of interest" description="Disordered" evidence="6">
    <location>
        <begin position="1"/>
        <end position="20"/>
    </location>
</feature>
<evidence type="ECO:0000256" key="3">
    <source>
        <dbReference type="ARBA" id="ARBA00023274"/>
    </source>
</evidence>
<dbReference type="InterPro" id="IPR044957">
    <property type="entry name" value="Ribosomal_bL32_bact"/>
</dbReference>
<dbReference type="HAMAP" id="MF_00340">
    <property type="entry name" value="Ribosomal_bL32"/>
    <property type="match status" value="1"/>
</dbReference>
<dbReference type="NCBIfam" id="TIGR01031">
    <property type="entry name" value="rpmF_bact"/>
    <property type="match status" value="1"/>
</dbReference>
<accession>A0A2M7E929</accession>
<keyword evidence="2 5" id="KW-0689">Ribosomal protein</keyword>
<evidence type="ECO:0000256" key="1">
    <source>
        <dbReference type="ARBA" id="ARBA00008560"/>
    </source>
</evidence>
<dbReference type="InterPro" id="IPR011332">
    <property type="entry name" value="Ribosomal_zn-bd"/>
</dbReference>
<gene>
    <name evidence="5" type="primary">rpmF</name>
    <name evidence="7" type="ORF">COS11_03120</name>
</gene>
<comment type="similarity">
    <text evidence="1 5">Belongs to the bacterial ribosomal protein bL32 family.</text>
</comment>
<dbReference type="Pfam" id="PF01783">
    <property type="entry name" value="Ribosomal_L32p"/>
    <property type="match status" value="1"/>
</dbReference>
<evidence type="ECO:0000256" key="5">
    <source>
        <dbReference type="HAMAP-Rule" id="MF_00340"/>
    </source>
</evidence>
<dbReference type="InterPro" id="IPR002677">
    <property type="entry name" value="Ribosomal_bL32"/>
</dbReference>
<dbReference type="PANTHER" id="PTHR35534:SF1">
    <property type="entry name" value="LARGE RIBOSOMAL SUBUNIT PROTEIN BL32"/>
    <property type="match status" value="1"/>
</dbReference>
<dbReference type="SUPFAM" id="SSF57829">
    <property type="entry name" value="Zn-binding ribosomal proteins"/>
    <property type="match status" value="1"/>
</dbReference>
<reference evidence="8" key="1">
    <citation type="submission" date="2017-09" db="EMBL/GenBank/DDBJ databases">
        <title>Depth-based differentiation of microbial function through sediment-hosted aquifers and enrichment of novel symbionts in the deep terrestrial subsurface.</title>
        <authorList>
            <person name="Probst A.J."/>
            <person name="Ladd B."/>
            <person name="Jarett J.K."/>
            <person name="Geller-Mcgrath D.E."/>
            <person name="Sieber C.M.K."/>
            <person name="Emerson J.B."/>
            <person name="Anantharaman K."/>
            <person name="Thomas B.C."/>
            <person name="Malmstrom R."/>
            <person name="Stieglmeier M."/>
            <person name="Klingl A."/>
            <person name="Woyke T."/>
            <person name="Ryan C.M."/>
            <person name="Banfield J.F."/>
        </authorList>
    </citation>
    <scope>NUCLEOTIDE SEQUENCE [LARGE SCALE GENOMIC DNA]</scope>
</reference>
<dbReference type="GO" id="GO:0015934">
    <property type="term" value="C:large ribosomal subunit"/>
    <property type="evidence" value="ECO:0007669"/>
    <property type="project" value="InterPro"/>
</dbReference>
<comment type="caution">
    <text evidence="7">The sequence shown here is derived from an EMBL/GenBank/DDBJ whole genome shotgun (WGS) entry which is preliminary data.</text>
</comment>
<name>A0A2M7E929_9BACT</name>